<evidence type="ECO:0000256" key="1">
    <source>
        <dbReference type="ARBA" id="ARBA00005350"/>
    </source>
</evidence>
<dbReference type="InterPro" id="IPR005552">
    <property type="entry name" value="Scramblase"/>
</dbReference>
<evidence type="ECO:0000313" key="5">
    <source>
        <dbReference type="Proteomes" id="UP001465755"/>
    </source>
</evidence>
<proteinExistence type="inferred from homology"/>
<organism evidence="4 5">
    <name type="scientific">Symbiochloris irregularis</name>
    <dbReference type="NCBI Taxonomy" id="706552"/>
    <lineage>
        <taxon>Eukaryota</taxon>
        <taxon>Viridiplantae</taxon>
        <taxon>Chlorophyta</taxon>
        <taxon>core chlorophytes</taxon>
        <taxon>Trebouxiophyceae</taxon>
        <taxon>Trebouxiales</taxon>
        <taxon>Trebouxiaceae</taxon>
        <taxon>Symbiochloris</taxon>
    </lineage>
</organism>
<name>A0AAW1PKU4_9CHLO</name>
<evidence type="ECO:0000313" key="4">
    <source>
        <dbReference type="EMBL" id="KAK9808529.1"/>
    </source>
</evidence>
<dbReference type="EMBL" id="JALJOQ010000022">
    <property type="protein sequence ID" value="KAK9808529.1"/>
    <property type="molecule type" value="Genomic_DNA"/>
</dbReference>
<dbReference type="SUPFAM" id="SSF54518">
    <property type="entry name" value="Tubby C-terminal domain-like"/>
    <property type="match status" value="1"/>
</dbReference>
<keyword evidence="5" id="KW-1185">Reference proteome</keyword>
<protein>
    <recommendedName>
        <fullName evidence="2">Phospholipid scramblase</fullName>
    </recommendedName>
</protein>
<dbReference type="GO" id="GO:0005886">
    <property type="term" value="C:plasma membrane"/>
    <property type="evidence" value="ECO:0007669"/>
    <property type="project" value="TreeGrafter"/>
</dbReference>
<feature type="compositionally biased region" description="Low complexity" evidence="3">
    <location>
        <begin position="296"/>
        <end position="307"/>
    </location>
</feature>
<comment type="caution">
    <text evidence="4">The sequence shown here is derived from an EMBL/GenBank/DDBJ whole genome shotgun (WGS) entry which is preliminary data.</text>
</comment>
<sequence>MASESSATSSEVAQVMQNPALIVARNVEWGTVIFGFDQANKYTIMNEAGDTVALMAEELGGMGRQIGRQLLRTHRPFTATVFSPDGSQVLFRVRRPFYWISSSIIVEDGGGQVVGEVHQRWHLWKRNYDLYVDKRQFATINGSFLAWEFVLQNQDGGVMALIDRNFQGFAKEIFTDAGKYVIHFGESSQEAAENVANTVQAAHPDKPRPPVTALARMRTDVAVIPTQTGNQLVVATPLGLSERMMALAAAISVDYDYFSRHSQGAGGGMLPFLMPMPIPSVPYPDPEADAEGGAEGAAADSSQGEASPGDGTAAPGTDPYDNEPRFPEADRQDNDGSFGGDGIPDEPLERDLGGDGFEGEFGDAGGGEEAASGFGDILRDFFSDD</sequence>
<reference evidence="4 5" key="1">
    <citation type="journal article" date="2024" name="Nat. Commun.">
        <title>Phylogenomics reveals the evolutionary origins of lichenization in chlorophyte algae.</title>
        <authorList>
            <person name="Puginier C."/>
            <person name="Libourel C."/>
            <person name="Otte J."/>
            <person name="Skaloud P."/>
            <person name="Haon M."/>
            <person name="Grisel S."/>
            <person name="Petersen M."/>
            <person name="Berrin J.G."/>
            <person name="Delaux P.M."/>
            <person name="Dal Grande F."/>
            <person name="Keller J."/>
        </authorList>
    </citation>
    <scope>NUCLEOTIDE SEQUENCE [LARGE SCALE GENOMIC DNA]</scope>
    <source>
        <strain evidence="4 5">SAG 2036</strain>
    </source>
</reference>
<dbReference type="GO" id="GO:0017128">
    <property type="term" value="F:phospholipid scramblase activity"/>
    <property type="evidence" value="ECO:0007669"/>
    <property type="project" value="InterPro"/>
</dbReference>
<dbReference type="PANTHER" id="PTHR23248">
    <property type="entry name" value="PHOSPHOLIPID SCRAMBLASE-RELATED"/>
    <property type="match status" value="1"/>
</dbReference>
<evidence type="ECO:0000256" key="3">
    <source>
        <dbReference type="SAM" id="MobiDB-lite"/>
    </source>
</evidence>
<dbReference type="AlphaFoldDB" id="A0AAW1PKU4"/>
<evidence type="ECO:0000256" key="2">
    <source>
        <dbReference type="RuleBase" id="RU363116"/>
    </source>
</evidence>
<comment type="similarity">
    <text evidence="1 2">Belongs to the phospholipid scramblase family.</text>
</comment>
<accession>A0AAW1PKU4</accession>
<dbReference type="PANTHER" id="PTHR23248:SF9">
    <property type="entry name" value="PHOSPHOLIPID SCRAMBLASE"/>
    <property type="match status" value="1"/>
</dbReference>
<feature type="region of interest" description="Disordered" evidence="3">
    <location>
        <begin position="281"/>
        <end position="385"/>
    </location>
</feature>
<dbReference type="Pfam" id="PF03803">
    <property type="entry name" value="Scramblase"/>
    <property type="match status" value="1"/>
</dbReference>
<gene>
    <name evidence="4" type="ORF">WJX73_005262</name>
</gene>
<dbReference type="Proteomes" id="UP001465755">
    <property type="component" value="Unassembled WGS sequence"/>
</dbReference>
<feature type="compositionally biased region" description="Basic and acidic residues" evidence="3">
    <location>
        <begin position="322"/>
        <end position="334"/>
    </location>
</feature>
<dbReference type="InterPro" id="IPR025659">
    <property type="entry name" value="Tubby-like_C"/>
</dbReference>